<reference evidence="2 3" key="1">
    <citation type="journal article" date="2018" name="Evol. Lett.">
        <title>Horizontal gene cluster transfer increased hallucinogenic mushroom diversity.</title>
        <authorList>
            <person name="Reynolds H.T."/>
            <person name="Vijayakumar V."/>
            <person name="Gluck-Thaler E."/>
            <person name="Korotkin H.B."/>
            <person name="Matheny P.B."/>
            <person name="Slot J.C."/>
        </authorList>
    </citation>
    <scope>NUCLEOTIDE SEQUENCE [LARGE SCALE GENOMIC DNA]</scope>
    <source>
        <strain evidence="2 3">2629</strain>
    </source>
</reference>
<dbReference type="AlphaFoldDB" id="A0A409VDP2"/>
<accession>A0A409VDP2</accession>
<dbReference type="InParanoid" id="A0A409VDP2"/>
<organism evidence="2 3">
    <name type="scientific">Panaeolus cyanescens</name>
    <dbReference type="NCBI Taxonomy" id="181874"/>
    <lineage>
        <taxon>Eukaryota</taxon>
        <taxon>Fungi</taxon>
        <taxon>Dikarya</taxon>
        <taxon>Basidiomycota</taxon>
        <taxon>Agaricomycotina</taxon>
        <taxon>Agaricomycetes</taxon>
        <taxon>Agaricomycetidae</taxon>
        <taxon>Agaricales</taxon>
        <taxon>Agaricineae</taxon>
        <taxon>Galeropsidaceae</taxon>
        <taxon>Panaeolus</taxon>
    </lineage>
</organism>
<feature type="region of interest" description="Disordered" evidence="1">
    <location>
        <begin position="670"/>
        <end position="705"/>
    </location>
</feature>
<gene>
    <name evidence="2" type="ORF">CVT24_005700</name>
</gene>
<keyword evidence="3" id="KW-1185">Reference proteome</keyword>
<dbReference type="EMBL" id="NHTK01006128">
    <property type="protein sequence ID" value="PPQ63240.1"/>
    <property type="molecule type" value="Genomic_DNA"/>
</dbReference>
<protein>
    <submittedName>
        <fullName evidence="2">Uncharacterized protein</fullName>
    </submittedName>
</protein>
<name>A0A409VDP2_9AGAR</name>
<sequence length="912" mass="100327">MTTQSGPQIDNSADSASSSLSDGLEVAYCYPSKPSHTSLTEIEDLDAHNFAQLLLNVIKDGIRAKLTSWFCLQLNVNGQIFMSLDEQALLALSDNDRETYCCFDLLQKHPYNFISPVKPFLPERQTGIQFRLDELLDIHSKLKSVSGDAPTEAPPDRSTIQSGGVVHLDQDPRHFLPHFEASASLARQANGHELDLAAQIAIQDAISRVETPELINACHTSTEAFSGTLDDKPTSGEYPGAALLDSSPQCLTTTISQSPSVHSQRRILQPEDHSYILMQTDKNREEYASPLPCHSLPPSMYVRPTTRHADPDSTLSTTQDSTAILRHGYLAIEMGNSGEITSHKFGDKMLIETSHQSGDHSFGTDDPYLPPISVNLNRVWDPPGDAEHTDCDIERTFESATATRSIPSAEIDIFQNFEITAHSSPKRNQADLSGASGHINELLSLELDSQRPLDTFSPHSDCPKSSLSAGVGVIRYTDDLTLVASSSVQEHIHDFCDKHLPTQTVCDERSPGYRTPPSVYERRLVNSAIITSPSGDLSYSPALSSKLYSLEPSSLTRYDGDILSHERSSDVMSNATALSPLEFLRSNDHLALDPSLNQPKEHPLTCYLNPGINLNRSKHTSPKFSTDKISPTNLPHLTCDPLIFGLAYPSVGLMPYLRTARLRTLTMQASKLSDQGDIHESQEYIGGDGSDRSHPSSPSKQSEAMALPPVHVSPHDWSLQEEIFSCLSFDNFREPNVACVIAEDSPMRKSPVANNDERELSVEAGRSLRTTYNHLFPVPPGHECLNRAVQNEGLVVSQHRPKLQRLKMPQQMHAIYTDVAVQTVDIPTPSAEPLSGPAELSPQSFLSYSSISAPTRHILNGLVALFSPTLIKELENTSPILPAMRRRTRVQIEKGCIYPAFKGPMSAIAKET</sequence>
<dbReference type="OrthoDB" id="10592863at2759"/>
<dbReference type="Proteomes" id="UP000284842">
    <property type="component" value="Unassembled WGS sequence"/>
</dbReference>
<proteinExistence type="predicted"/>
<evidence type="ECO:0000256" key="1">
    <source>
        <dbReference type="SAM" id="MobiDB-lite"/>
    </source>
</evidence>
<evidence type="ECO:0000313" key="2">
    <source>
        <dbReference type="EMBL" id="PPQ63240.1"/>
    </source>
</evidence>
<comment type="caution">
    <text evidence="2">The sequence shown here is derived from an EMBL/GenBank/DDBJ whole genome shotgun (WGS) entry which is preliminary data.</text>
</comment>
<evidence type="ECO:0000313" key="3">
    <source>
        <dbReference type="Proteomes" id="UP000284842"/>
    </source>
</evidence>